<dbReference type="AlphaFoldDB" id="A0A226DRK9"/>
<feature type="transmembrane region" description="Helical" evidence="1">
    <location>
        <begin position="40"/>
        <end position="58"/>
    </location>
</feature>
<keyword evidence="1" id="KW-0812">Transmembrane</keyword>
<feature type="transmembrane region" description="Helical" evidence="1">
    <location>
        <begin position="70"/>
        <end position="91"/>
    </location>
</feature>
<name>A0A226DRK9_FOLCA</name>
<feature type="transmembrane region" description="Helical" evidence="1">
    <location>
        <begin position="111"/>
        <end position="132"/>
    </location>
</feature>
<accession>A0A226DRK9</accession>
<organism evidence="2 3">
    <name type="scientific">Folsomia candida</name>
    <name type="common">Springtail</name>
    <dbReference type="NCBI Taxonomy" id="158441"/>
    <lineage>
        <taxon>Eukaryota</taxon>
        <taxon>Metazoa</taxon>
        <taxon>Ecdysozoa</taxon>
        <taxon>Arthropoda</taxon>
        <taxon>Hexapoda</taxon>
        <taxon>Collembola</taxon>
        <taxon>Entomobryomorpha</taxon>
        <taxon>Isotomoidea</taxon>
        <taxon>Isotomidae</taxon>
        <taxon>Proisotominae</taxon>
        <taxon>Folsomia</taxon>
    </lineage>
</organism>
<reference evidence="2 3" key="1">
    <citation type="submission" date="2015-12" db="EMBL/GenBank/DDBJ databases">
        <title>The genome of Folsomia candida.</title>
        <authorList>
            <person name="Faddeeva A."/>
            <person name="Derks M.F."/>
            <person name="Anvar Y."/>
            <person name="Smit S."/>
            <person name="Van Straalen N."/>
            <person name="Roelofs D."/>
        </authorList>
    </citation>
    <scope>NUCLEOTIDE SEQUENCE [LARGE SCALE GENOMIC DNA]</scope>
    <source>
        <strain evidence="2 3">VU population</strain>
        <tissue evidence="2">Whole body</tissue>
    </source>
</reference>
<dbReference type="EMBL" id="LNIX01000012">
    <property type="protein sequence ID" value="OXA47843.1"/>
    <property type="molecule type" value="Genomic_DNA"/>
</dbReference>
<keyword evidence="1" id="KW-1133">Transmembrane helix</keyword>
<evidence type="ECO:0000313" key="3">
    <source>
        <dbReference type="Proteomes" id="UP000198287"/>
    </source>
</evidence>
<keyword evidence="1" id="KW-0472">Membrane</keyword>
<protein>
    <submittedName>
        <fullName evidence="2">Uncharacterized protein</fullName>
    </submittedName>
</protein>
<feature type="transmembrane region" description="Helical" evidence="1">
    <location>
        <begin position="229"/>
        <end position="248"/>
    </location>
</feature>
<evidence type="ECO:0000313" key="2">
    <source>
        <dbReference type="EMBL" id="OXA47843.1"/>
    </source>
</evidence>
<proteinExistence type="predicted"/>
<dbReference type="Proteomes" id="UP000198287">
    <property type="component" value="Unassembled WGS sequence"/>
</dbReference>
<gene>
    <name evidence="2" type="ORF">Fcan01_17244</name>
</gene>
<comment type="caution">
    <text evidence="2">The sequence shown here is derived from an EMBL/GenBank/DDBJ whole genome shotgun (WGS) entry which is preliminary data.</text>
</comment>
<evidence type="ECO:0000256" key="1">
    <source>
        <dbReference type="SAM" id="Phobius"/>
    </source>
</evidence>
<sequence>MYFHLFGEIRKISKMNFPQYLKNVWRPPPSTAYGPLIRLLSYWSMMSCALPIVFSGKGTEVVLLKGPRQLGLLAASVLTMALNCAVFMLHFCKAWLRKGPLSSSNPVWKELMMGYFFAVLVIIFGCQIVSLWRKTECKFLVKTAFEMETFCREVWGASNYTIKYLVWFCELVKMTYFSVTIAVSGLAVVRPCTPPSLGSILLEDCQAGWERPGGISFTQKILLGLFEGYTWYLMTVFCVFFHGGVLIYPSEMMRLWVILVERQAEKSPQKMKAYRVAQVVQNVINSFWRKPLMSLLLLSIMTAEIMSMYILSTSFNQLTLPIRVFFLVVWVDFFFDIHVLIKCLSLSHLCSELFVKNMKGRTRSAWGKRFIRSCSSLRISLGGGNFFDGVTSLVIWQFCVDRVINLLLV</sequence>
<keyword evidence="3" id="KW-1185">Reference proteome</keyword>
<feature type="transmembrane region" description="Helical" evidence="1">
    <location>
        <begin position="292"/>
        <end position="312"/>
    </location>
</feature>